<organism evidence="1 2">
    <name type="scientific">Flexibacter flexilis DSM 6793</name>
    <dbReference type="NCBI Taxonomy" id="927664"/>
    <lineage>
        <taxon>Bacteria</taxon>
        <taxon>Pseudomonadati</taxon>
        <taxon>Bacteroidota</taxon>
        <taxon>Cytophagia</taxon>
        <taxon>Cytophagales</taxon>
        <taxon>Flexibacteraceae</taxon>
        <taxon>Flexibacter</taxon>
    </lineage>
</organism>
<dbReference type="OrthoDB" id="9784874at2"/>
<proteinExistence type="predicted"/>
<dbReference type="AlphaFoldDB" id="A0A1I1IQV8"/>
<protein>
    <recommendedName>
        <fullName evidence="3">SnoaL-like domain-containing protein</fullName>
    </recommendedName>
</protein>
<accession>A0A1I1IQV8</accession>
<dbReference type="STRING" id="927664.SAMN05421780_10551"/>
<dbReference type="PROSITE" id="PS51257">
    <property type="entry name" value="PROKAR_LIPOPROTEIN"/>
    <property type="match status" value="1"/>
</dbReference>
<gene>
    <name evidence="1" type="ORF">SAMN05421780_10551</name>
</gene>
<reference evidence="1 2" key="1">
    <citation type="submission" date="2016-10" db="EMBL/GenBank/DDBJ databases">
        <authorList>
            <person name="de Groot N.N."/>
        </authorList>
    </citation>
    <scope>NUCLEOTIDE SEQUENCE [LARGE SCALE GENOMIC DNA]</scope>
    <source>
        <strain evidence="1 2">DSM 6793</strain>
    </source>
</reference>
<dbReference type="RefSeq" id="WP_091511473.1">
    <property type="nucleotide sequence ID" value="NZ_FOLE01000005.1"/>
</dbReference>
<dbReference type="EMBL" id="FOLE01000005">
    <property type="protein sequence ID" value="SFC38321.1"/>
    <property type="molecule type" value="Genomic_DNA"/>
</dbReference>
<evidence type="ECO:0000313" key="2">
    <source>
        <dbReference type="Proteomes" id="UP000199514"/>
    </source>
</evidence>
<name>A0A1I1IQV8_9BACT</name>
<dbReference type="Proteomes" id="UP000199514">
    <property type="component" value="Unassembled WGS sequence"/>
</dbReference>
<sequence length="192" mass="21967">MKINFLQSGIYISILCGLAACFNTREPAQPSSATSWISPTEQSILLDNFKKSVLELNLNNYERCLNKYLIFSPDRNLSGNNTGVFQTWTTVEELEYLKNLKARTVQTGANAFTFSNEQTNFLTADSLEYTANYNLFVYHQDSSYTATHFVGKCILSMHRNSSSEWAISRWQDNRTDAQTPCWTDLKQHFISP</sequence>
<evidence type="ECO:0000313" key="1">
    <source>
        <dbReference type="EMBL" id="SFC38321.1"/>
    </source>
</evidence>
<evidence type="ECO:0008006" key="3">
    <source>
        <dbReference type="Google" id="ProtNLM"/>
    </source>
</evidence>
<keyword evidence="2" id="KW-1185">Reference proteome</keyword>